<sequence length="402" mass="41874">MAAAATPKPLKFTGSKHIISRLVLATLTGRPVRISQIRESNHDAPGLAPHEVSFLRLLDAITNGSEIVFSQTGTTVAYVPGLITGSAAGHGASGGVIRHELPADCTRGASFFLIPLCLLAPFSKAKMNVLLTGPGVITSATPAGDVSVDTIRTAILPIFKSFGIERDLELRVLRRSNPGPGARGGGGEVQLVFGHQVRLPKTIHLLDGGRIRRIQGVAYATGVAGANNARIIHAAKGVLNEFVPDTRIHSDVSSAPFIPAPERNNANAKKKIGLGFGLSLVAESNTGALFSADVASDSNGGEVPEDLGKRCAYQLLEAIAQGGFVSHVAAPTVLTMMAMGSEDVGRLAIGKEVLGIEQVIQLARDLQVFGMTGWGIKDSDEEGEALVSIVGRGVGNVGRKIA</sequence>
<evidence type="ECO:0000259" key="5">
    <source>
        <dbReference type="Pfam" id="PF01137"/>
    </source>
</evidence>
<evidence type="ECO:0000256" key="2">
    <source>
        <dbReference type="ARBA" id="ARBA00007089"/>
    </source>
</evidence>
<evidence type="ECO:0000256" key="3">
    <source>
        <dbReference type="ARBA" id="ARBA00022517"/>
    </source>
</evidence>
<feature type="domain" description="RNA 3'-terminal phosphate cyclase" evidence="5">
    <location>
        <begin position="11"/>
        <end position="347"/>
    </location>
</feature>
<dbReference type="OrthoDB" id="1911237at2759"/>
<dbReference type="AlphaFoldDB" id="A0A9Q9ELM4"/>
<dbReference type="PANTHER" id="PTHR11096">
    <property type="entry name" value="RNA 3' TERMINAL PHOSPHATE CYCLASE"/>
    <property type="match status" value="1"/>
</dbReference>
<evidence type="ECO:0000259" key="6">
    <source>
        <dbReference type="Pfam" id="PF05189"/>
    </source>
</evidence>
<dbReference type="Proteomes" id="UP001056384">
    <property type="component" value="Chromosome 6"/>
</dbReference>
<dbReference type="InterPro" id="IPR023797">
    <property type="entry name" value="RNA3'_phos_cyclase_dom"/>
</dbReference>
<reference evidence="7" key="1">
    <citation type="submission" date="2022-06" db="EMBL/GenBank/DDBJ databases">
        <title>Complete genome sequences of two strains of the flax pathogen Septoria linicola.</title>
        <authorList>
            <person name="Lapalu N."/>
            <person name="Simon A."/>
            <person name="Demenou B."/>
            <person name="Paumier D."/>
            <person name="Guillot M.-P."/>
            <person name="Gout L."/>
            <person name="Valade R."/>
        </authorList>
    </citation>
    <scope>NUCLEOTIDE SEQUENCE</scope>
    <source>
        <strain evidence="7">SE15195</strain>
    </source>
</reference>
<dbReference type="InterPro" id="IPR016443">
    <property type="entry name" value="RNA3'_term_phos_cyc_type_2"/>
</dbReference>
<dbReference type="InterPro" id="IPR013791">
    <property type="entry name" value="RNA3'-term_phos_cycl_insert"/>
</dbReference>
<dbReference type="Pfam" id="PF01137">
    <property type="entry name" value="RTC"/>
    <property type="match status" value="1"/>
</dbReference>
<name>A0A9Q9ELM4_9PEZI</name>
<accession>A0A9Q9ELM4</accession>
<dbReference type="InterPro" id="IPR013792">
    <property type="entry name" value="RNA3'P_cycl/enolpyr_Trfase_a/b"/>
</dbReference>
<feature type="domain" description="RNA 3'-terminal phosphate cyclase insert" evidence="6">
    <location>
        <begin position="207"/>
        <end position="320"/>
    </location>
</feature>
<dbReference type="InterPro" id="IPR037136">
    <property type="entry name" value="RNA3'_phos_cyclase_dom_sf"/>
</dbReference>
<evidence type="ECO:0000313" key="7">
    <source>
        <dbReference type="EMBL" id="USW54509.1"/>
    </source>
</evidence>
<gene>
    <name evidence="7" type="ORF">Slin15195_G078280</name>
</gene>
<keyword evidence="4" id="KW-0539">Nucleus</keyword>
<evidence type="ECO:0000313" key="8">
    <source>
        <dbReference type="Proteomes" id="UP001056384"/>
    </source>
</evidence>
<dbReference type="SUPFAM" id="SSF55205">
    <property type="entry name" value="EPT/RTPC-like"/>
    <property type="match status" value="1"/>
</dbReference>
<keyword evidence="3" id="KW-0690">Ribosome biogenesis</keyword>
<dbReference type="Gene3D" id="3.65.10.20">
    <property type="entry name" value="RNA 3'-terminal phosphate cyclase domain"/>
    <property type="match status" value="1"/>
</dbReference>
<dbReference type="InterPro" id="IPR000228">
    <property type="entry name" value="RNA3'_term_phos_cyc"/>
</dbReference>
<dbReference type="Gene3D" id="3.30.360.20">
    <property type="entry name" value="RNA 3'-terminal phosphate cyclase, insert domain"/>
    <property type="match status" value="1"/>
</dbReference>
<evidence type="ECO:0000256" key="4">
    <source>
        <dbReference type="ARBA" id="ARBA00023242"/>
    </source>
</evidence>
<dbReference type="GO" id="GO:0005730">
    <property type="term" value="C:nucleolus"/>
    <property type="evidence" value="ECO:0007669"/>
    <property type="project" value="UniProtKB-SubCell"/>
</dbReference>
<proteinExistence type="inferred from homology"/>
<evidence type="ECO:0000256" key="1">
    <source>
        <dbReference type="ARBA" id="ARBA00004604"/>
    </source>
</evidence>
<keyword evidence="8" id="KW-1185">Reference proteome</keyword>
<dbReference type="GO" id="GO:0004521">
    <property type="term" value="F:RNA endonuclease activity"/>
    <property type="evidence" value="ECO:0007669"/>
    <property type="project" value="TreeGrafter"/>
</dbReference>
<dbReference type="FunFam" id="3.30.360.20:FF:000004">
    <property type="entry name" value="18S rRNA biogenesis protein"/>
    <property type="match status" value="1"/>
</dbReference>
<protein>
    <submittedName>
        <fullName evidence="7">RNA 3'-terminal phosphate cyclase</fullName>
    </submittedName>
</protein>
<dbReference type="PANTHER" id="PTHR11096:SF1">
    <property type="entry name" value="RNA 3'-TERMINAL PHOSPHATE CYCLASE-LIKE PROTEIN"/>
    <property type="match status" value="1"/>
</dbReference>
<dbReference type="EMBL" id="CP099423">
    <property type="protein sequence ID" value="USW54509.1"/>
    <property type="molecule type" value="Genomic_DNA"/>
</dbReference>
<dbReference type="NCBIfam" id="TIGR03400">
    <property type="entry name" value="18S_RNA_Rcl1p"/>
    <property type="match status" value="1"/>
</dbReference>
<dbReference type="InterPro" id="IPR036553">
    <property type="entry name" value="RPTC_insert"/>
</dbReference>
<organism evidence="7 8">
    <name type="scientific">Septoria linicola</name>
    <dbReference type="NCBI Taxonomy" id="215465"/>
    <lineage>
        <taxon>Eukaryota</taxon>
        <taxon>Fungi</taxon>
        <taxon>Dikarya</taxon>
        <taxon>Ascomycota</taxon>
        <taxon>Pezizomycotina</taxon>
        <taxon>Dothideomycetes</taxon>
        <taxon>Dothideomycetidae</taxon>
        <taxon>Mycosphaerellales</taxon>
        <taxon>Mycosphaerellaceae</taxon>
        <taxon>Septoria</taxon>
    </lineage>
</organism>
<comment type="similarity">
    <text evidence="2">Belongs to the RNA 3'-terminal cyclase family. Type 2 subfamily.</text>
</comment>
<dbReference type="GO" id="GO:0000479">
    <property type="term" value="P:endonucleolytic cleavage of tricistronic rRNA transcript (SSU-rRNA, 5.8S rRNA, LSU-rRNA)"/>
    <property type="evidence" value="ECO:0007669"/>
    <property type="project" value="TreeGrafter"/>
</dbReference>
<dbReference type="Pfam" id="PF05189">
    <property type="entry name" value="RTC_insert"/>
    <property type="match status" value="1"/>
</dbReference>
<comment type="subcellular location">
    <subcellularLocation>
        <location evidence="1">Nucleus</location>
        <location evidence="1">Nucleolus</location>
    </subcellularLocation>
</comment>